<dbReference type="Gene3D" id="3.40.50.300">
    <property type="entry name" value="P-loop containing nucleotide triphosphate hydrolases"/>
    <property type="match status" value="2"/>
</dbReference>
<evidence type="ECO:0000256" key="4">
    <source>
        <dbReference type="ARBA" id="ARBA00022597"/>
    </source>
</evidence>
<keyword evidence="9" id="KW-0472">Membrane</keyword>
<dbReference type="InterPro" id="IPR003593">
    <property type="entry name" value="AAA+_ATPase"/>
</dbReference>
<dbReference type="CDD" id="cd03215">
    <property type="entry name" value="ABC_Carb_Monos_II"/>
    <property type="match status" value="1"/>
</dbReference>
<dbReference type="CDD" id="cd03216">
    <property type="entry name" value="ABC_Carb_Monos_I"/>
    <property type="match status" value="1"/>
</dbReference>
<dbReference type="FunFam" id="3.40.50.300:FF:000127">
    <property type="entry name" value="Ribose import ATP-binding protein RbsA"/>
    <property type="match status" value="1"/>
</dbReference>
<keyword evidence="3" id="KW-1003">Cell membrane</keyword>
<evidence type="ECO:0000256" key="6">
    <source>
        <dbReference type="ARBA" id="ARBA00022741"/>
    </source>
</evidence>
<sequence length="506" mass="55426">MEKNDYLVIEDIHKSFFGVEVLKGVNLSVAAGEVHGLLGGNGAGKSTLMNVLGGLYAKDSGRILIDGREVSITDSKAAERAGIGFIHQELKLFDLRSVAENIMISNLPTKGVFHLVDDKKKNESARKWLEMVGLKVEPATRLGELSIAEQQQVEIAKALSLNAKILIFDEPTSSLTNRETEILFGIINKLKEKGACIIYISHKSDEIFKICDRVTVLRNGENVGTLDTATATNEELVSLIIGRKLEQYFPELPPAPGPDAEKVMEVKGLVNKKLAGVSFDVRRGEILGLFGLVGAGRSETARAIFGLDHIAAGEIVLEGKAVKITSSRTAMKHGLSFLTENRREEGLIMKMDIKKNLTFPILKRITVPGIGFVKQHKELELVKDAFRKFLIKATGPKQRVSTLSGGNQQKVVLSKWFMTDSKILILDEPTRGVDVGAKAEIYELIVEMVKKGLSVIMISCEEAEILGMCHRVLVMRDGKILGEFAHDEVDSEELVGLCLGGREVAV</sequence>
<evidence type="ECO:0000313" key="10">
    <source>
        <dbReference type="EMBL" id="VYT49920.1"/>
    </source>
</evidence>
<dbReference type="Pfam" id="PF00005">
    <property type="entry name" value="ABC_tran"/>
    <property type="match status" value="2"/>
</dbReference>
<keyword evidence="4" id="KW-0762">Sugar transport</keyword>
<keyword evidence="5" id="KW-0677">Repeat</keyword>
<dbReference type="EC" id="3.6.3.17" evidence="10"/>
<dbReference type="GO" id="GO:0005886">
    <property type="term" value="C:plasma membrane"/>
    <property type="evidence" value="ECO:0007669"/>
    <property type="project" value="UniProtKB-SubCell"/>
</dbReference>
<evidence type="ECO:0000256" key="8">
    <source>
        <dbReference type="ARBA" id="ARBA00022967"/>
    </source>
</evidence>
<reference evidence="10" key="1">
    <citation type="submission" date="2019-11" db="EMBL/GenBank/DDBJ databases">
        <authorList>
            <person name="Feng L."/>
        </authorList>
    </citation>
    <scope>NUCLEOTIDE SEQUENCE</scope>
    <source>
        <strain evidence="10">CbolteaeLFYP116</strain>
    </source>
</reference>
<dbReference type="InterPro" id="IPR003439">
    <property type="entry name" value="ABC_transporter-like_ATP-bd"/>
</dbReference>
<dbReference type="SMART" id="SM00382">
    <property type="entry name" value="AAA"/>
    <property type="match status" value="2"/>
</dbReference>
<accession>A0A6N2X872</accession>
<dbReference type="GO" id="GO:0016887">
    <property type="term" value="F:ATP hydrolysis activity"/>
    <property type="evidence" value="ECO:0007669"/>
    <property type="project" value="InterPro"/>
</dbReference>
<evidence type="ECO:0000256" key="1">
    <source>
        <dbReference type="ARBA" id="ARBA00004202"/>
    </source>
</evidence>
<dbReference type="InterPro" id="IPR050107">
    <property type="entry name" value="ABC_carbohydrate_import_ATPase"/>
</dbReference>
<keyword evidence="2" id="KW-0813">Transport</keyword>
<dbReference type="PANTHER" id="PTHR43790">
    <property type="entry name" value="CARBOHYDRATE TRANSPORT ATP-BINDING PROTEIN MG119-RELATED"/>
    <property type="match status" value="1"/>
</dbReference>
<dbReference type="AlphaFoldDB" id="A0A6N2X872"/>
<dbReference type="EMBL" id="CACRTF010000017">
    <property type="protein sequence ID" value="VYT49920.1"/>
    <property type="molecule type" value="Genomic_DNA"/>
</dbReference>
<proteinExistence type="predicted"/>
<evidence type="ECO:0000256" key="2">
    <source>
        <dbReference type="ARBA" id="ARBA00022448"/>
    </source>
</evidence>
<evidence type="ECO:0000256" key="7">
    <source>
        <dbReference type="ARBA" id="ARBA00022840"/>
    </source>
</evidence>
<name>A0A6N2X872_9FIRM</name>
<dbReference type="GeneID" id="23113741"/>
<evidence type="ECO:0000256" key="3">
    <source>
        <dbReference type="ARBA" id="ARBA00022475"/>
    </source>
</evidence>
<keyword evidence="7 10" id="KW-0067">ATP-binding</keyword>
<dbReference type="InterPro" id="IPR027417">
    <property type="entry name" value="P-loop_NTPase"/>
</dbReference>
<evidence type="ECO:0000256" key="5">
    <source>
        <dbReference type="ARBA" id="ARBA00022737"/>
    </source>
</evidence>
<dbReference type="InterPro" id="IPR017871">
    <property type="entry name" value="ABC_transporter-like_CS"/>
</dbReference>
<dbReference type="PROSITE" id="PS50893">
    <property type="entry name" value="ABC_TRANSPORTER_2"/>
    <property type="match status" value="2"/>
</dbReference>
<protein>
    <submittedName>
        <fullName evidence="10">Galactose/methyl galactoside import ATP-binding protein MglA</fullName>
        <ecNumber evidence="10">3.6.3.17</ecNumber>
    </submittedName>
</protein>
<keyword evidence="8" id="KW-1278">Translocase</keyword>
<dbReference type="PROSITE" id="PS00211">
    <property type="entry name" value="ABC_TRANSPORTER_1"/>
    <property type="match status" value="1"/>
</dbReference>
<dbReference type="RefSeq" id="WP_002575822.1">
    <property type="nucleotide sequence ID" value="NZ_BAABXO010000001.1"/>
</dbReference>
<dbReference type="PANTHER" id="PTHR43790:SF3">
    <property type="entry name" value="D-ALLOSE IMPORT ATP-BINDING PROTEIN ALSA-RELATED"/>
    <property type="match status" value="1"/>
</dbReference>
<organism evidence="10">
    <name type="scientific">Enterocloster bolteae</name>
    <dbReference type="NCBI Taxonomy" id="208479"/>
    <lineage>
        <taxon>Bacteria</taxon>
        <taxon>Bacillati</taxon>
        <taxon>Bacillota</taxon>
        <taxon>Clostridia</taxon>
        <taxon>Lachnospirales</taxon>
        <taxon>Lachnospiraceae</taxon>
        <taxon>Enterocloster</taxon>
    </lineage>
</organism>
<evidence type="ECO:0000256" key="9">
    <source>
        <dbReference type="ARBA" id="ARBA00023136"/>
    </source>
</evidence>
<gene>
    <name evidence="10" type="primary">mglA_12</name>
    <name evidence="10" type="ORF">CBLFYP116_04509</name>
</gene>
<dbReference type="SUPFAM" id="SSF52540">
    <property type="entry name" value="P-loop containing nucleoside triphosphate hydrolases"/>
    <property type="match status" value="2"/>
</dbReference>
<keyword evidence="10" id="KW-0378">Hydrolase</keyword>
<keyword evidence="6" id="KW-0547">Nucleotide-binding</keyword>
<dbReference type="GO" id="GO:0005524">
    <property type="term" value="F:ATP binding"/>
    <property type="evidence" value="ECO:0007669"/>
    <property type="project" value="UniProtKB-KW"/>
</dbReference>
<comment type="subcellular location">
    <subcellularLocation>
        <location evidence="1">Cell membrane</location>
        <topology evidence="1">Peripheral membrane protein</topology>
    </subcellularLocation>
</comment>